<name>A0A382VVQ4_9ZZZZ</name>
<reference evidence="1" key="1">
    <citation type="submission" date="2018-05" db="EMBL/GenBank/DDBJ databases">
        <authorList>
            <person name="Lanie J.A."/>
            <person name="Ng W.-L."/>
            <person name="Kazmierczak K.M."/>
            <person name="Andrzejewski T.M."/>
            <person name="Davidsen T.M."/>
            <person name="Wayne K.J."/>
            <person name="Tettelin H."/>
            <person name="Glass J.I."/>
            <person name="Rusch D."/>
            <person name="Podicherti R."/>
            <person name="Tsui H.-C.T."/>
            <person name="Winkler M.E."/>
        </authorList>
    </citation>
    <scope>NUCLEOTIDE SEQUENCE</scope>
</reference>
<feature type="non-terminal residue" evidence="1">
    <location>
        <position position="27"/>
    </location>
</feature>
<accession>A0A382VVQ4</accession>
<evidence type="ECO:0000313" key="1">
    <source>
        <dbReference type="EMBL" id="SVD49981.1"/>
    </source>
</evidence>
<gene>
    <name evidence="1" type="ORF">METZ01_LOCUS402835</name>
</gene>
<dbReference type="AlphaFoldDB" id="A0A382VVQ4"/>
<proteinExistence type="predicted"/>
<protein>
    <submittedName>
        <fullName evidence="1">Uncharacterized protein</fullName>
    </submittedName>
</protein>
<organism evidence="1">
    <name type="scientific">marine metagenome</name>
    <dbReference type="NCBI Taxonomy" id="408172"/>
    <lineage>
        <taxon>unclassified sequences</taxon>
        <taxon>metagenomes</taxon>
        <taxon>ecological metagenomes</taxon>
    </lineage>
</organism>
<dbReference type="EMBL" id="UINC01154603">
    <property type="protein sequence ID" value="SVD49981.1"/>
    <property type="molecule type" value="Genomic_DNA"/>
</dbReference>
<sequence length="27" mass="2787">MSIAMPSRRVLKIIGAITVSGLVFVAG</sequence>